<feature type="compositionally biased region" description="Basic and acidic residues" evidence="1">
    <location>
        <begin position="676"/>
        <end position="693"/>
    </location>
</feature>
<sequence length="921" mass="97462">MHLARSEHPCNTFTAFNSTDLRAKQAFMGNWRELASLQPFGWDNNSAEPVGQSLLKDFEGITSGRPQRRRQSAPPHPAQAARREGKTGACAKGVADDQSPHPGPPTKHERSTEPPGRRPASNKRRKTQTPQTVPRSRQPVPHSHYGTASPACLHVKEPQLAATTITQPLPCADDRDQISQAARAASVIADVKSPPRTRNKEADKENSTPGAVKPGRPVPDFPRRNSHAKMVLAAFSASYGAGAHQHTRSPKHSRYSTASACRNSPSDQSQAPTHALPLLPGPASQLNSLDDACEAAGFREASMAAASTALSPPMQQCTLQHIQKAAAGIRRPPWSEVSPLQSRSPAGNSQPIVQHPAGPRAPPLRLLPSKSPDMTPPGDPVAAGINEVADSRLHLLASPCLGSDAARVAQGNSPQKRSRSPGPYFGLGEAVGQAPKGMPPTHQPMRKGPSPKMPRLSIPTGFTESPQKRPRAPPSPHPPAGIPQTLQQLLLGFQAGSLLPSATPGPVPTPHLEIAALNVGLPPACKPLHMSAATPRSPLCCGAAASKDRRLSLGDQASFDTALEQHLQRQGPSPSVASFLRWQRQARAMSAAPSPCGSNAGPSHLISIAQQKQAQDPTDNTMLACHEAPKLASALGPVTGIQPHTLAAREVDTASQLQLAARQTCHQQEPLNDLPADDHPDKAIHNEPPRHDASCQACGQQHRQGIIHNFAAQSMQPSSSTSPLPVSSCCKAEHPHISSQEGGEQPVQAHAAASQCHGLGMRQRQEHAAAECAQRKSDAATSGPRCSSPAAPGQLLDILPGQAASARADTAEIPIQPLQLKHAFQATQDPVQSPKFPTAAIKIASGLGEGRQDTAPPVPESQLSLQVAQPDSDTIAQCAAESAPTAPILHRLSLQDQQLAKDRGWGSIFQACALMKMVQRR</sequence>
<feature type="compositionally biased region" description="Basic residues" evidence="1">
    <location>
        <begin position="245"/>
        <end position="254"/>
    </location>
</feature>
<proteinExistence type="predicted"/>
<evidence type="ECO:0000256" key="1">
    <source>
        <dbReference type="SAM" id="MobiDB-lite"/>
    </source>
</evidence>
<feature type="region of interest" description="Disordered" evidence="1">
    <location>
        <begin position="182"/>
        <end position="223"/>
    </location>
</feature>
<protein>
    <submittedName>
        <fullName evidence="2">Uncharacterized protein</fullName>
    </submittedName>
</protein>
<keyword evidence="3" id="KW-1185">Reference proteome</keyword>
<dbReference type="EMBL" id="JALJOS010000001">
    <property type="protein sequence ID" value="KAK9844767.1"/>
    <property type="molecule type" value="Genomic_DNA"/>
</dbReference>
<feature type="region of interest" description="Disordered" evidence="1">
    <location>
        <begin position="714"/>
        <end position="794"/>
    </location>
</feature>
<comment type="caution">
    <text evidence="2">The sequence shown here is derived from an EMBL/GenBank/DDBJ whole genome shotgun (WGS) entry which is preliminary data.</text>
</comment>
<feature type="region of interest" description="Disordered" evidence="1">
    <location>
        <begin position="406"/>
        <end position="483"/>
    </location>
</feature>
<reference evidence="2 3" key="1">
    <citation type="journal article" date="2024" name="Nat. Commun.">
        <title>Phylogenomics reveals the evolutionary origins of lichenization in chlorophyte algae.</title>
        <authorList>
            <person name="Puginier C."/>
            <person name="Libourel C."/>
            <person name="Otte J."/>
            <person name="Skaloud P."/>
            <person name="Haon M."/>
            <person name="Grisel S."/>
            <person name="Petersen M."/>
            <person name="Berrin J.G."/>
            <person name="Delaux P.M."/>
            <person name="Dal Grande F."/>
            <person name="Keller J."/>
        </authorList>
    </citation>
    <scope>NUCLEOTIDE SEQUENCE [LARGE SCALE GENOMIC DNA]</scope>
    <source>
        <strain evidence="2 3">SAG 2145</strain>
    </source>
</reference>
<gene>
    <name evidence="2" type="ORF">WJX74_006643</name>
</gene>
<feature type="compositionally biased region" description="Low complexity" evidence="1">
    <location>
        <begin position="717"/>
        <end position="728"/>
    </location>
</feature>
<dbReference type="AlphaFoldDB" id="A0AAW1SFI2"/>
<feature type="region of interest" description="Disordered" evidence="1">
    <location>
        <begin position="330"/>
        <end position="384"/>
    </location>
</feature>
<feature type="region of interest" description="Disordered" evidence="1">
    <location>
        <begin position="663"/>
        <end position="695"/>
    </location>
</feature>
<organism evidence="2 3">
    <name type="scientific">Apatococcus lobatus</name>
    <dbReference type="NCBI Taxonomy" id="904363"/>
    <lineage>
        <taxon>Eukaryota</taxon>
        <taxon>Viridiplantae</taxon>
        <taxon>Chlorophyta</taxon>
        <taxon>core chlorophytes</taxon>
        <taxon>Trebouxiophyceae</taxon>
        <taxon>Chlorellales</taxon>
        <taxon>Chlorellaceae</taxon>
        <taxon>Apatococcus</taxon>
    </lineage>
</organism>
<feature type="compositionally biased region" description="Pro residues" evidence="1">
    <location>
        <begin position="472"/>
        <end position="481"/>
    </location>
</feature>
<feature type="compositionally biased region" description="Polar residues" evidence="1">
    <location>
        <begin position="255"/>
        <end position="272"/>
    </location>
</feature>
<dbReference type="Proteomes" id="UP001438707">
    <property type="component" value="Unassembled WGS sequence"/>
</dbReference>
<feature type="compositionally biased region" description="Polar residues" evidence="1">
    <location>
        <begin position="338"/>
        <end position="352"/>
    </location>
</feature>
<feature type="region of interest" description="Disordered" evidence="1">
    <location>
        <begin position="63"/>
        <end position="149"/>
    </location>
</feature>
<feature type="region of interest" description="Disordered" evidence="1">
    <location>
        <begin position="242"/>
        <end position="278"/>
    </location>
</feature>
<evidence type="ECO:0000313" key="3">
    <source>
        <dbReference type="Proteomes" id="UP001438707"/>
    </source>
</evidence>
<feature type="compositionally biased region" description="Basic and acidic residues" evidence="1">
    <location>
        <begin position="106"/>
        <end position="116"/>
    </location>
</feature>
<accession>A0AAW1SFI2</accession>
<name>A0AAW1SFI2_9CHLO</name>
<feature type="compositionally biased region" description="Basic and acidic residues" evidence="1">
    <location>
        <begin position="763"/>
        <end position="778"/>
    </location>
</feature>
<evidence type="ECO:0000313" key="2">
    <source>
        <dbReference type="EMBL" id="KAK9844767.1"/>
    </source>
</evidence>